<sequence length="663" mass="74809">MKNFRKQNRKRPPDQDISGWPRDVTTPRITHINDGELDFYRRRAMYSSVVLVFFFVILITRLWYLQIQRGEEYTKMAKNNRVRYLEIAAPRGNILDRKGREIVTNRPSFNVVWVREKNRVDDALIKKTASILDIEISELLARTRKMVGTPGHVPIRLAEELSWDQVAYIENNRMELPGIKIEVVPQRVYHYGNLASHVIGYLGEINPKELSSIDSEGYRSGDMIGKMGLEKLREKDLRGEKGRHYMEVNALGFEQRNLKGLEPLPGNDVQLTIDVDLQRVAEELMMKDDKSGAVVAIEVNTGRLLMVASSPVLELDKFLGGISVKNWKDMLTNPHHPLINKIVQGQYPPASTYKIVTAIAGLAEGVITPESSIYCPGHYRFGNRTYRCWKKTGHGAVNLKHALSESCDVYFYQVGQRLGVNRIAGYATRLGLGRKTGVEMEHEKSGLIPTSDWKMKRYKRAWQEGETLSIAIGQGFNLVTPLQLALMTATVANGGTLYKPGMIETVKDPDGHIIEQFHPTVLDRFDDQGSNLKIIKEGLIEAVNGRRGTARRAKMENITVAGKTGTAQVVRLKQYKHLKEEDIPYKYRDHAWFTCFAPAERPEIAVTVLVEHGLHGGSVAAPIAKAVLEKYFGRRGKNPEETSSVVLFHNEVADAGRSSESIH</sequence>
<evidence type="ECO:0000256" key="4">
    <source>
        <dbReference type="ARBA" id="ARBA00022519"/>
    </source>
</evidence>
<keyword evidence="3" id="KW-1003">Cell membrane</keyword>
<dbReference type="Gene3D" id="3.90.1310.10">
    <property type="entry name" value="Penicillin-binding protein 2a (Domain 2)"/>
    <property type="match status" value="1"/>
</dbReference>
<dbReference type="InterPro" id="IPR012338">
    <property type="entry name" value="Beta-lactam/transpept-like"/>
</dbReference>
<evidence type="ECO:0000313" key="18">
    <source>
        <dbReference type="EMBL" id="RWX44341.1"/>
    </source>
</evidence>
<evidence type="ECO:0000256" key="9">
    <source>
        <dbReference type="ARBA" id="ARBA00022960"/>
    </source>
</evidence>
<comment type="caution">
    <text evidence="18">The sequence shown here is derived from an EMBL/GenBank/DDBJ whole genome shotgun (WGS) entry which is preliminary data.</text>
</comment>
<keyword evidence="13" id="KW-0961">Cell wall biogenesis/degradation</keyword>
<dbReference type="PANTHER" id="PTHR30627:SF2">
    <property type="entry name" value="PEPTIDOGLYCAN D,D-TRANSPEPTIDASE MRDA"/>
    <property type="match status" value="1"/>
</dbReference>
<dbReference type="GO" id="GO:0005886">
    <property type="term" value="C:plasma membrane"/>
    <property type="evidence" value="ECO:0007669"/>
    <property type="project" value="UniProtKB-SubCell"/>
</dbReference>
<dbReference type="GO" id="GO:0009002">
    <property type="term" value="F:serine-type D-Ala-D-Ala carboxypeptidase activity"/>
    <property type="evidence" value="ECO:0007669"/>
    <property type="project" value="InterPro"/>
</dbReference>
<dbReference type="GO" id="GO:0071555">
    <property type="term" value="P:cell wall organization"/>
    <property type="evidence" value="ECO:0007669"/>
    <property type="project" value="UniProtKB-KW"/>
</dbReference>
<dbReference type="InterPro" id="IPR050515">
    <property type="entry name" value="Beta-lactam/transpept"/>
</dbReference>
<gene>
    <name evidence="18" type="ORF">H206_01861</name>
</gene>
<dbReference type="Gene3D" id="3.30.1390.30">
    <property type="entry name" value="Penicillin-binding protein 2a, domain 3"/>
    <property type="match status" value="1"/>
</dbReference>
<keyword evidence="4" id="KW-0997">Cell inner membrane</keyword>
<dbReference type="EMBL" id="MTKO01000097">
    <property type="protein sequence ID" value="RWX44341.1"/>
    <property type="molecule type" value="Genomic_DNA"/>
</dbReference>
<evidence type="ECO:0000256" key="7">
    <source>
        <dbReference type="ARBA" id="ARBA00022692"/>
    </source>
</evidence>
<evidence type="ECO:0000256" key="1">
    <source>
        <dbReference type="ARBA" id="ARBA00004167"/>
    </source>
</evidence>
<keyword evidence="8" id="KW-0378">Hydrolase</keyword>
<keyword evidence="9" id="KW-0133">Cell shape</keyword>
<dbReference type="NCBIfam" id="TIGR03423">
    <property type="entry name" value="pbp2_mrdA"/>
    <property type="match status" value="1"/>
</dbReference>
<dbReference type="GO" id="GO:0008360">
    <property type="term" value="P:regulation of cell shape"/>
    <property type="evidence" value="ECO:0007669"/>
    <property type="project" value="UniProtKB-KW"/>
</dbReference>
<evidence type="ECO:0000313" key="19">
    <source>
        <dbReference type="Proteomes" id="UP000287853"/>
    </source>
</evidence>
<feature type="compositionally biased region" description="Basic residues" evidence="14">
    <location>
        <begin position="1"/>
        <end position="10"/>
    </location>
</feature>
<evidence type="ECO:0000256" key="2">
    <source>
        <dbReference type="ARBA" id="ARBA00004236"/>
    </source>
</evidence>
<keyword evidence="6" id="KW-0645">Protease</keyword>
<dbReference type="Gene3D" id="3.40.710.10">
    <property type="entry name" value="DD-peptidase/beta-lactamase superfamily"/>
    <property type="match status" value="1"/>
</dbReference>
<keyword evidence="19" id="KW-1185">Reference proteome</keyword>
<dbReference type="GO" id="GO:0006508">
    <property type="term" value="P:proteolysis"/>
    <property type="evidence" value="ECO:0007669"/>
    <property type="project" value="UniProtKB-KW"/>
</dbReference>
<evidence type="ECO:0000259" key="17">
    <source>
        <dbReference type="Pfam" id="PF03717"/>
    </source>
</evidence>
<evidence type="ECO:0000256" key="13">
    <source>
        <dbReference type="ARBA" id="ARBA00023316"/>
    </source>
</evidence>
<proteinExistence type="predicted"/>
<reference evidence="18 19" key="1">
    <citation type="submission" date="2017-01" db="EMBL/GenBank/DDBJ databases">
        <title>The cable genome- insights into the physiology and evolution of filamentous bacteria capable of sulfide oxidation via long distance electron transfer.</title>
        <authorList>
            <person name="Schreiber L."/>
            <person name="Bjerg J.T."/>
            <person name="Boggild A."/>
            <person name="Van De Vossenberg J."/>
            <person name="Meysman F."/>
            <person name="Nielsen L.P."/>
            <person name="Schramm A."/>
            <person name="Kjeldsen K.U."/>
        </authorList>
    </citation>
    <scope>NUCLEOTIDE SEQUENCE [LARGE SCALE GENOMIC DNA]</scope>
    <source>
        <strain evidence="18">MCF</strain>
    </source>
</reference>
<dbReference type="SUPFAM" id="SSF56519">
    <property type="entry name" value="Penicillin binding protein dimerisation domain"/>
    <property type="match status" value="1"/>
</dbReference>
<evidence type="ECO:0000256" key="14">
    <source>
        <dbReference type="SAM" id="MobiDB-lite"/>
    </source>
</evidence>
<keyword evidence="11 15" id="KW-1133">Transmembrane helix</keyword>
<evidence type="ECO:0000256" key="3">
    <source>
        <dbReference type="ARBA" id="ARBA00022475"/>
    </source>
</evidence>
<keyword evidence="7 15" id="KW-0812">Transmembrane</keyword>
<accession>A0A444ITU4</accession>
<dbReference type="GO" id="GO:0009252">
    <property type="term" value="P:peptidoglycan biosynthetic process"/>
    <property type="evidence" value="ECO:0007669"/>
    <property type="project" value="UniProtKB-KW"/>
</dbReference>
<keyword evidence="18" id="KW-0808">Transferase</keyword>
<keyword evidence="5" id="KW-0121">Carboxypeptidase</keyword>
<dbReference type="AlphaFoldDB" id="A0A444ITU4"/>
<dbReference type="InterPro" id="IPR005311">
    <property type="entry name" value="PBP_dimer"/>
</dbReference>
<keyword evidence="10" id="KW-0573">Peptidoglycan synthesis</keyword>
<dbReference type="Pfam" id="PF03717">
    <property type="entry name" value="PBP_dimer"/>
    <property type="match status" value="1"/>
</dbReference>
<name>A0A444ITU4_9BACT</name>
<dbReference type="InterPro" id="IPR001460">
    <property type="entry name" value="PCN-bd_Tpept"/>
</dbReference>
<feature type="transmembrane region" description="Helical" evidence="15">
    <location>
        <begin position="44"/>
        <end position="64"/>
    </location>
</feature>
<comment type="subcellular location">
    <subcellularLocation>
        <location evidence="2">Cell membrane</location>
    </subcellularLocation>
    <subcellularLocation>
        <location evidence="1">Membrane</location>
        <topology evidence="1">Single-pass membrane protein</topology>
    </subcellularLocation>
</comment>
<evidence type="ECO:0000256" key="8">
    <source>
        <dbReference type="ARBA" id="ARBA00022801"/>
    </source>
</evidence>
<dbReference type="GO" id="GO:0016740">
    <property type="term" value="F:transferase activity"/>
    <property type="evidence" value="ECO:0007669"/>
    <property type="project" value="UniProtKB-KW"/>
</dbReference>
<protein>
    <submittedName>
        <fullName evidence="18">Peptidoglycan glycosyltransferase</fullName>
    </submittedName>
</protein>
<keyword evidence="12 15" id="KW-0472">Membrane</keyword>
<evidence type="ECO:0000256" key="15">
    <source>
        <dbReference type="SAM" id="Phobius"/>
    </source>
</evidence>
<organism evidence="18 19">
    <name type="scientific">Candidatus Electrothrix aarhusensis</name>
    <dbReference type="NCBI Taxonomy" id="1859131"/>
    <lineage>
        <taxon>Bacteria</taxon>
        <taxon>Pseudomonadati</taxon>
        <taxon>Thermodesulfobacteriota</taxon>
        <taxon>Desulfobulbia</taxon>
        <taxon>Desulfobulbales</taxon>
        <taxon>Desulfobulbaceae</taxon>
        <taxon>Candidatus Electrothrix</taxon>
    </lineage>
</organism>
<dbReference type="GO" id="GO:0071972">
    <property type="term" value="F:peptidoglycan L,D-transpeptidase activity"/>
    <property type="evidence" value="ECO:0007669"/>
    <property type="project" value="TreeGrafter"/>
</dbReference>
<dbReference type="InterPro" id="IPR017790">
    <property type="entry name" value="Penicillin-binding_protein_2"/>
</dbReference>
<feature type="domain" description="Penicillin-binding protein dimerisation" evidence="17">
    <location>
        <begin position="87"/>
        <end position="257"/>
    </location>
</feature>
<evidence type="ECO:0000256" key="12">
    <source>
        <dbReference type="ARBA" id="ARBA00023136"/>
    </source>
</evidence>
<dbReference type="GO" id="GO:0008658">
    <property type="term" value="F:penicillin binding"/>
    <property type="evidence" value="ECO:0007669"/>
    <property type="project" value="InterPro"/>
</dbReference>
<dbReference type="Proteomes" id="UP000287853">
    <property type="component" value="Unassembled WGS sequence"/>
</dbReference>
<dbReference type="Pfam" id="PF00905">
    <property type="entry name" value="Transpeptidase"/>
    <property type="match status" value="1"/>
</dbReference>
<feature type="domain" description="Penicillin-binding protein transpeptidase" evidence="16">
    <location>
        <begin position="292"/>
        <end position="629"/>
    </location>
</feature>
<evidence type="ECO:0000256" key="6">
    <source>
        <dbReference type="ARBA" id="ARBA00022670"/>
    </source>
</evidence>
<dbReference type="FunFam" id="3.40.710.10:FF:000024">
    <property type="entry name" value="Penicillin-binding protein 2"/>
    <property type="match status" value="1"/>
</dbReference>
<evidence type="ECO:0000259" key="16">
    <source>
        <dbReference type="Pfam" id="PF00905"/>
    </source>
</evidence>
<dbReference type="SUPFAM" id="SSF56601">
    <property type="entry name" value="beta-lactamase/transpeptidase-like"/>
    <property type="match status" value="1"/>
</dbReference>
<evidence type="ECO:0000256" key="5">
    <source>
        <dbReference type="ARBA" id="ARBA00022645"/>
    </source>
</evidence>
<dbReference type="PANTHER" id="PTHR30627">
    <property type="entry name" value="PEPTIDOGLYCAN D,D-TRANSPEPTIDASE"/>
    <property type="match status" value="1"/>
</dbReference>
<evidence type="ECO:0000256" key="11">
    <source>
        <dbReference type="ARBA" id="ARBA00022989"/>
    </source>
</evidence>
<evidence type="ECO:0000256" key="10">
    <source>
        <dbReference type="ARBA" id="ARBA00022984"/>
    </source>
</evidence>
<dbReference type="InterPro" id="IPR036138">
    <property type="entry name" value="PBP_dimer_sf"/>
</dbReference>
<feature type="region of interest" description="Disordered" evidence="14">
    <location>
        <begin position="1"/>
        <end position="22"/>
    </location>
</feature>